<sequence>MARGLNVGDEVAIDATVLRRVTDDRISLSIPTYGFPHSIRDSTTKVAKGQTIELIGSVTRIEKDAVTVTLGGPIVTVSPDVVRLVAAYKPPTRKTPLIDKPT</sequence>
<evidence type="ECO:0000313" key="2">
    <source>
        <dbReference type="Proteomes" id="UP000235507"/>
    </source>
</evidence>
<evidence type="ECO:0000313" key="1">
    <source>
        <dbReference type="EMBL" id="TSE13458.1"/>
    </source>
</evidence>
<gene>
    <name evidence="1" type="ORF">C1D09_003860</name>
</gene>
<name>A0A8T9AZ11_9HYPH</name>
<organism evidence="1 2">
    <name type="scientific">Mesorhizobium intechi</name>
    <dbReference type="NCBI Taxonomy" id="537601"/>
    <lineage>
        <taxon>Bacteria</taxon>
        <taxon>Pseudomonadati</taxon>
        <taxon>Pseudomonadota</taxon>
        <taxon>Alphaproteobacteria</taxon>
        <taxon>Hyphomicrobiales</taxon>
        <taxon>Phyllobacteriaceae</taxon>
        <taxon>Mesorhizobium</taxon>
    </lineage>
</organism>
<dbReference type="OrthoDB" id="8082187at2"/>
<dbReference type="AlphaFoldDB" id="A0A8T9AZ11"/>
<protein>
    <submittedName>
        <fullName evidence="1">Uncharacterized protein</fullName>
    </submittedName>
</protein>
<dbReference type="EMBL" id="PNOT02000044">
    <property type="protein sequence ID" value="TSE13458.1"/>
    <property type="molecule type" value="Genomic_DNA"/>
</dbReference>
<comment type="caution">
    <text evidence="1">The sequence shown here is derived from an EMBL/GenBank/DDBJ whole genome shotgun (WGS) entry which is preliminary data.</text>
</comment>
<reference evidence="1" key="1">
    <citation type="submission" date="2019-07" db="EMBL/GenBank/DDBJ databases">
        <title>Mesorhizobum intechiensis sp. nov. isolated from nodules of Lotus tenuis growing in lowlands of the Flooding Pampa, Argentina.</title>
        <authorList>
            <person name="Estrella M.J."/>
            <person name="Torres Tejerizo G.A."/>
            <person name="Cumpa Velazquez L.M."/>
            <person name="Fontana F."/>
            <person name="Hansen L."/>
            <person name="Pistorio M."/>
            <person name="Sannazzaro A.I."/>
        </authorList>
    </citation>
    <scope>NUCLEOTIDE SEQUENCE</scope>
    <source>
        <strain evidence="1">BD68</strain>
    </source>
</reference>
<accession>A0A8T9AZ11</accession>
<dbReference type="Proteomes" id="UP000235507">
    <property type="component" value="Unassembled WGS sequence"/>
</dbReference>
<proteinExistence type="predicted"/>
<keyword evidence="2" id="KW-1185">Reference proteome</keyword>